<evidence type="ECO:0000259" key="3">
    <source>
        <dbReference type="SMART" id="SM00062"/>
    </source>
</evidence>
<dbReference type="PANTHER" id="PTHR35936:SF19">
    <property type="entry name" value="AMINO-ACID-BINDING PROTEIN YXEM-RELATED"/>
    <property type="match status" value="1"/>
</dbReference>
<dbReference type="PANTHER" id="PTHR35936">
    <property type="entry name" value="MEMBRANE-BOUND LYTIC MUREIN TRANSGLYCOSYLASE F"/>
    <property type="match status" value="1"/>
</dbReference>
<reference evidence="4 5" key="1">
    <citation type="submission" date="2019-09" db="EMBL/GenBank/DDBJ databases">
        <title>Complete genome sequence of Sporolactobacillus terrae 70-3.</title>
        <authorList>
            <person name="Tanaka N."/>
            <person name="Shiwa Y."/>
            <person name="Fujita N."/>
            <person name="Tanasupawat S."/>
        </authorList>
    </citation>
    <scope>NUCLEOTIDE SEQUENCE [LARGE SCALE GENOMIC DNA]</scope>
    <source>
        <strain evidence="4 5">70-3</strain>
    </source>
</reference>
<dbReference type="Gene3D" id="3.40.190.10">
    <property type="entry name" value="Periplasmic binding protein-like II"/>
    <property type="match status" value="2"/>
</dbReference>
<feature type="domain" description="Solute-binding protein family 3/N-terminal" evidence="3">
    <location>
        <begin position="38"/>
        <end position="268"/>
    </location>
</feature>
<organism evidence="4 5">
    <name type="scientific">Sporolactobacillus terrae</name>
    <dbReference type="NCBI Taxonomy" id="269673"/>
    <lineage>
        <taxon>Bacteria</taxon>
        <taxon>Bacillati</taxon>
        <taxon>Bacillota</taxon>
        <taxon>Bacilli</taxon>
        <taxon>Bacillales</taxon>
        <taxon>Sporolactobacillaceae</taxon>
        <taxon>Sporolactobacillus</taxon>
    </lineage>
</organism>
<name>A0A5K7WVI9_9BACL</name>
<sequence length="278" mass="30546">MTKKWVLALLTVILLLTTAACGNSSASSDKKKAVKVTTVNVGTEGAYPPYNYVDANGKADGYDIAVMRAIDKKVPSLKFKYVPTAWDSIFVALESGKFDIIASDLGKNPEREKKYLFSKEPYLYGSSQIIYKAGRTDIKSLKDLYGKKVAAGVGTNTTTQLETFNKKHGNKITIKYTDGNINNALQEIDSKRVDATISNIITTNLTAKKLGIKVDGTTAPELGISPIHLLYVKNDRGSKYQKLIDKAIVELREEGTLKKLSEKYLGKDYTTEEAAAKQ</sequence>
<dbReference type="Pfam" id="PF00497">
    <property type="entry name" value="SBP_bac_3"/>
    <property type="match status" value="1"/>
</dbReference>
<dbReference type="Proteomes" id="UP000326951">
    <property type="component" value="Chromosome"/>
</dbReference>
<dbReference type="SMART" id="SM00062">
    <property type="entry name" value="PBPb"/>
    <property type="match status" value="1"/>
</dbReference>
<evidence type="ECO:0000256" key="2">
    <source>
        <dbReference type="SAM" id="SignalP"/>
    </source>
</evidence>
<gene>
    <name evidence="4" type="ORF">St703_03590</name>
</gene>
<feature type="signal peptide" evidence="2">
    <location>
        <begin position="1"/>
        <end position="22"/>
    </location>
</feature>
<dbReference type="AlphaFoldDB" id="A0A5K7WVI9"/>
<evidence type="ECO:0000256" key="1">
    <source>
        <dbReference type="ARBA" id="ARBA00022729"/>
    </source>
</evidence>
<accession>A0A5K7WVI9</accession>
<dbReference type="RefSeq" id="WP_152080122.1">
    <property type="nucleotide sequence ID" value="NZ_AP021853.1"/>
</dbReference>
<proteinExistence type="predicted"/>
<evidence type="ECO:0000313" key="4">
    <source>
        <dbReference type="EMBL" id="BBN97654.1"/>
    </source>
</evidence>
<dbReference type="InterPro" id="IPR001638">
    <property type="entry name" value="Solute-binding_3/MltF_N"/>
</dbReference>
<keyword evidence="1 2" id="KW-0732">Signal</keyword>
<evidence type="ECO:0000313" key="5">
    <source>
        <dbReference type="Proteomes" id="UP000326951"/>
    </source>
</evidence>
<dbReference type="SUPFAM" id="SSF53850">
    <property type="entry name" value="Periplasmic binding protein-like II"/>
    <property type="match status" value="1"/>
</dbReference>
<feature type="chain" id="PRO_5038831300" evidence="2">
    <location>
        <begin position="23"/>
        <end position="278"/>
    </location>
</feature>
<dbReference type="EMBL" id="AP021853">
    <property type="protein sequence ID" value="BBN97654.1"/>
    <property type="molecule type" value="Genomic_DNA"/>
</dbReference>
<protein>
    <submittedName>
        <fullName evidence="4">Amino acid ABC transporter substrate-binding protein</fullName>
    </submittedName>
</protein>
<dbReference type="PROSITE" id="PS51257">
    <property type="entry name" value="PROKAR_LIPOPROTEIN"/>
    <property type="match status" value="1"/>
</dbReference>